<accession>A0ABQ3RAW9</accession>
<keyword evidence="3" id="KW-1185">Reference proteome</keyword>
<name>A0ABQ3RAW9_STRRR</name>
<protein>
    <submittedName>
        <fullName evidence="2">Uncharacterized protein</fullName>
    </submittedName>
</protein>
<sequence>MEFRKTLALSTATLTLGSGLALASGTAVADTAPASSVKEVSARAGWHTIWGNTWVPAQRSGKWTSGKYRSPSKTTRAVLRCYNSRASMRVRLFEKKGGHWKQIASSGYKRCNADGHIIAKGKVSNTRHWLKVRLDGRQGSFVRAEKWS</sequence>
<proteinExistence type="predicted"/>
<dbReference type="Proteomes" id="UP000646738">
    <property type="component" value="Unassembled WGS sequence"/>
</dbReference>
<feature type="signal peptide" evidence="1">
    <location>
        <begin position="1"/>
        <end position="23"/>
    </location>
</feature>
<comment type="caution">
    <text evidence="2">The sequence shown here is derived from an EMBL/GenBank/DDBJ whole genome shotgun (WGS) entry which is preliminary data.</text>
</comment>
<keyword evidence="1" id="KW-0732">Signal</keyword>
<evidence type="ECO:0000256" key="1">
    <source>
        <dbReference type="SAM" id="SignalP"/>
    </source>
</evidence>
<gene>
    <name evidence="2" type="ORF">Srubr_28370</name>
</gene>
<reference evidence="3" key="1">
    <citation type="submission" date="2023-07" db="EMBL/GenBank/DDBJ databases">
        <title>Whole genome shotgun sequence of Streptomyces achromogenes subsp. rubradiris NBRC 14000.</title>
        <authorList>
            <person name="Komaki H."/>
            <person name="Tamura T."/>
        </authorList>
    </citation>
    <scope>NUCLEOTIDE SEQUENCE [LARGE SCALE GENOMIC DNA]</scope>
    <source>
        <strain evidence="3">NBRC 14000</strain>
    </source>
</reference>
<dbReference type="RefSeq" id="WP_189997004.1">
    <property type="nucleotide sequence ID" value="NZ_BNCB01000012.1"/>
</dbReference>
<evidence type="ECO:0000313" key="3">
    <source>
        <dbReference type="Proteomes" id="UP000646738"/>
    </source>
</evidence>
<organism evidence="2 3">
    <name type="scientific">Streptomyces rubradiris</name>
    <name type="common">Streptomyces achromogenes subsp. rubradiris</name>
    <dbReference type="NCBI Taxonomy" id="285531"/>
    <lineage>
        <taxon>Bacteria</taxon>
        <taxon>Bacillati</taxon>
        <taxon>Actinomycetota</taxon>
        <taxon>Actinomycetes</taxon>
        <taxon>Kitasatosporales</taxon>
        <taxon>Streptomycetaceae</taxon>
        <taxon>Streptomyces</taxon>
    </lineage>
</organism>
<feature type="chain" id="PRO_5046496198" evidence="1">
    <location>
        <begin position="24"/>
        <end position="148"/>
    </location>
</feature>
<evidence type="ECO:0000313" key="2">
    <source>
        <dbReference type="EMBL" id="GHI52991.1"/>
    </source>
</evidence>
<dbReference type="EMBL" id="BNEA01000015">
    <property type="protein sequence ID" value="GHI52991.1"/>
    <property type="molecule type" value="Genomic_DNA"/>
</dbReference>